<evidence type="ECO:0000313" key="1">
    <source>
        <dbReference type="EMBL" id="NCU63318.1"/>
    </source>
</evidence>
<feature type="non-terminal residue" evidence="1">
    <location>
        <position position="1"/>
    </location>
</feature>
<sequence>NDLNRYIYGSNHHIIFNHTKEFEPTPLQKFFTLFKKRKPEEIVHHNRWFPFSKNKKALGVIIQRKSNKVSTHYAVLNEDPGKQIFDGQISYNHLNMKSKFKVKNVIVDNNSAGDYYLVELQRMRGEISYA</sequence>
<protein>
    <submittedName>
        <fullName evidence="1">Uncharacterized protein</fullName>
    </submittedName>
</protein>
<dbReference type="Proteomes" id="UP000572953">
    <property type="component" value="Unassembled WGS sequence"/>
</dbReference>
<evidence type="ECO:0000313" key="2">
    <source>
        <dbReference type="Proteomes" id="UP000572953"/>
    </source>
</evidence>
<dbReference type="EMBL" id="RGGN01000216">
    <property type="protein sequence ID" value="NCU63318.1"/>
    <property type="molecule type" value="Genomic_DNA"/>
</dbReference>
<dbReference type="AlphaFoldDB" id="A0A845SBY3"/>
<gene>
    <name evidence="1" type="ORF">EBV78_04530</name>
</gene>
<proteinExistence type="predicted"/>
<accession>A0A845SBY3</accession>
<reference evidence="1 2" key="1">
    <citation type="submission" date="2018-10" db="EMBL/GenBank/DDBJ databases">
        <title>Iterative Subtractive Binning of Freshwater Chronoseries Metagenomes Recovers Nearly Complete Genomes from over Four Hundred Novel Species.</title>
        <authorList>
            <person name="Rodriguez-R L.M."/>
            <person name="Tsementzi D."/>
            <person name="Luo C."/>
            <person name="Konstantinidis K.T."/>
        </authorList>
    </citation>
    <scope>NUCLEOTIDE SEQUENCE [LARGE SCALE GENOMIC DNA]</scope>
    <source>
        <strain evidence="1">WB7_2B_003</strain>
    </source>
</reference>
<comment type="caution">
    <text evidence="1">The sequence shown here is derived from an EMBL/GenBank/DDBJ whole genome shotgun (WGS) entry which is preliminary data.</text>
</comment>
<organism evidence="1 2">
    <name type="scientific">Candidatus Fonsibacter lacus</name>
    <dbReference type="NCBI Taxonomy" id="2576439"/>
    <lineage>
        <taxon>Bacteria</taxon>
        <taxon>Pseudomonadati</taxon>
        <taxon>Pseudomonadota</taxon>
        <taxon>Alphaproteobacteria</taxon>
        <taxon>Candidatus Pelagibacterales</taxon>
        <taxon>Candidatus Pelagibacterales incertae sedis</taxon>
        <taxon>Candidatus Fonsibacter</taxon>
    </lineage>
</organism>
<name>A0A845SBY3_9PROT</name>